<accession>A0A2P7S7S9</accession>
<dbReference type="RefSeq" id="WP_106725631.1">
    <property type="nucleotide sequence ID" value="NZ_PXYL01000010.1"/>
</dbReference>
<organism evidence="2 3">
    <name type="scientific">Pseudaminobacter soli</name>
    <name type="common">ex Li et al. 2025</name>
    <dbReference type="NCBI Taxonomy" id="1295366"/>
    <lineage>
        <taxon>Bacteria</taxon>
        <taxon>Pseudomonadati</taxon>
        <taxon>Pseudomonadota</taxon>
        <taxon>Alphaproteobacteria</taxon>
        <taxon>Hyphomicrobiales</taxon>
        <taxon>Phyllobacteriaceae</taxon>
        <taxon>Pseudaminobacter</taxon>
    </lineage>
</organism>
<comment type="similarity">
    <text evidence="1">Belongs to the short-chain dehydrogenases/reductases (SDR) family.</text>
</comment>
<name>A0A2P7S7S9_9HYPH</name>
<dbReference type="Pfam" id="PF13561">
    <property type="entry name" value="adh_short_C2"/>
    <property type="match status" value="1"/>
</dbReference>
<sequence length="254" mass="26237">MSDIAGKRALVTGGGSGMGAAIARALADAGATVVVSGRRMEALQEVAQGAKNIIGMTADVTDEASLKTLFEKIAAEVGDLDIVIANAGAAESAPYHRTGLDLWQRMMDVNLTSVFLTFQQALASGMMKRGEGRLVAVASTAGLKGYAYVSAYAAAKHGVIGLTRSLALELAGTSITVNAVCPGFTLTPMLERSIENIMQKTGKSRQDAEAALTKTNPQGRFVLPEEVAQAVMYLCGPHSASMTGQALSVSGGEV</sequence>
<evidence type="ECO:0000256" key="1">
    <source>
        <dbReference type="ARBA" id="ARBA00006484"/>
    </source>
</evidence>
<dbReference type="PANTHER" id="PTHR42879:SF2">
    <property type="entry name" value="3-OXOACYL-[ACYL-CARRIER-PROTEIN] REDUCTASE FABG"/>
    <property type="match status" value="1"/>
</dbReference>
<evidence type="ECO:0000313" key="3">
    <source>
        <dbReference type="Proteomes" id="UP000240653"/>
    </source>
</evidence>
<dbReference type="CDD" id="cd05233">
    <property type="entry name" value="SDR_c"/>
    <property type="match status" value="1"/>
</dbReference>
<dbReference type="Proteomes" id="UP000240653">
    <property type="component" value="Unassembled WGS sequence"/>
</dbReference>
<dbReference type="InterPro" id="IPR036291">
    <property type="entry name" value="NAD(P)-bd_dom_sf"/>
</dbReference>
<dbReference type="EMBL" id="PXYL01000010">
    <property type="protein sequence ID" value="PSJ58536.1"/>
    <property type="molecule type" value="Genomic_DNA"/>
</dbReference>
<dbReference type="SUPFAM" id="SSF51735">
    <property type="entry name" value="NAD(P)-binding Rossmann-fold domains"/>
    <property type="match status" value="1"/>
</dbReference>
<dbReference type="AlphaFoldDB" id="A0A2P7S7S9"/>
<dbReference type="PANTHER" id="PTHR42879">
    <property type="entry name" value="3-OXOACYL-(ACYL-CARRIER-PROTEIN) REDUCTASE"/>
    <property type="match status" value="1"/>
</dbReference>
<protein>
    <submittedName>
        <fullName evidence="2">3-hydroxyacyl-CoA dehydrogenase</fullName>
    </submittedName>
</protein>
<dbReference type="FunFam" id="3.40.50.720:FF:000084">
    <property type="entry name" value="Short-chain dehydrogenase reductase"/>
    <property type="match status" value="1"/>
</dbReference>
<keyword evidence="3" id="KW-1185">Reference proteome</keyword>
<reference evidence="2 3" key="1">
    <citation type="submission" date="2018-03" db="EMBL/GenBank/DDBJ databases">
        <title>The draft genome of Mesorhizobium soli JCM 19897.</title>
        <authorList>
            <person name="Li L."/>
            <person name="Liu L."/>
            <person name="Liang L."/>
            <person name="Wang T."/>
            <person name="Zhang X."/>
        </authorList>
    </citation>
    <scope>NUCLEOTIDE SEQUENCE [LARGE SCALE GENOMIC DNA]</scope>
    <source>
        <strain evidence="2 3">JCM 19897</strain>
    </source>
</reference>
<dbReference type="InterPro" id="IPR002347">
    <property type="entry name" value="SDR_fam"/>
</dbReference>
<gene>
    <name evidence="2" type="ORF">C7I85_19235</name>
</gene>
<comment type="caution">
    <text evidence="2">The sequence shown here is derived from an EMBL/GenBank/DDBJ whole genome shotgun (WGS) entry which is preliminary data.</text>
</comment>
<proteinExistence type="inferred from homology"/>
<dbReference type="InterPro" id="IPR050259">
    <property type="entry name" value="SDR"/>
</dbReference>
<dbReference type="PRINTS" id="PR00080">
    <property type="entry name" value="SDRFAMILY"/>
</dbReference>
<dbReference type="OrthoDB" id="9804774at2"/>
<dbReference type="Gene3D" id="3.40.50.720">
    <property type="entry name" value="NAD(P)-binding Rossmann-like Domain"/>
    <property type="match status" value="1"/>
</dbReference>
<evidence type="ECO:0000313" key="2">
    <source>
        <dbReference type="EMBL" id="PSJ58536.1"/>
    </source>
</evidence>
<dbReference type="InterPro" id="IPR020904">
    <property type="entry name" value="Sc_DH/Rdtase_CS"/>
</dbReference>
<dbReference type="GO" id="GO:0032787">
    <property type="term" value="P:monocarboxylic acid metabolic process"/>
    <property type="evidence" value="ECO:0007669"/>
    <property type="project" value="UniProtKB-ARBA"/>
</dbReference>
<dbReference type="PROSITE" id="PS00061">
    <property type="entry name" value="ADH_SHORT"/>
    <property type="match status" value="1"/>
</dbReference>
<dbReference type="PRINTS" id="PR00081">
    <property type="entry name" value="GDHRDH"/>
</dbReference>